<name>A0AAE8MGZ9_9HYPO</name>
<dbReference type="Proteomes" id="UP001187734">
    <property type="component" value="Unassembled WGS sequence"/>
</dbReference>
<dbReference type="AlphaFoldDB" id="A0AAE8MGZ9"/>
<evidence type="ECO:0000313" key="2">
    <source>
        <dbReference type="Proteomes" id="UP001187734"/>
    </source>
</evidence>
<sequence>MVRPEILLPSSASQRTLLVVHLQPLSITPTAALAIVEGPTCSDQCRIPHAQGGSLFRTSTFNTRDRDNVEKYYRKTETEGGSGKTDGRDEVQLAPDETTAEDDFKYERSPQVRGVVVDLGSESGYVQISGGGKPTVKITTGLKEGEFHFENISDGQSCMLYGRPTVWYIVPRL</sequence>
<protein>
    <submittedName>
        <fullName evidence="1">Uncharacterized protein</fullName>
    </submittedName>
</protein>
<accession>A0AAE8MGZ9</accession>
<reference evidence="1" key="1">
    <citation type="submission" date="2018-03" db="EMBL/GenBank/DDBJ databases">
        <authorList>
            <person name="Guldener U."/>
        </authorList>
    </citation>
    <scope>NUCLEOTIDE SEQUENCE</scope>
</reference>
<keyword evidence="2" id="KW-1185">Reference proteome</keyword>
<proteinExistence type="predicted"/>
<evidence type="ECO:0000313" key="1">
    <source>
        <dbReference type="EMBL" id="SPJ83516.1"/>
    </source>
</evidence>
<comment type="caution">
    <text evidence="1">The sequence shown here is derived from an EMBL/GenBank/DDBJ whole genome shotgun (WGS) entry which is preliminary data.</text>
</comment>
<organism evidence="1 2">
    <name type="scientific">Fusarium torulosum</name>
    <dbReference type="NCBI Taxonomy" id="33205"/>
    <lineage>
        <taxon>Eukaryota</taxon>
        <taxon>Fungi</taxon>
        <taxon>Dikarya</taxon>
        <taxon>Ascomycota</taxon>
        <taxon>Pezizomycotina</taxon>
        <taxon>Sordariomycetes</taxon>
        <taxon>Hypocreomycetidae</taxon>
        <taxon>Hypocreales</taxon>
        <taxon>Nectriaceae</taxon>
        <taxon>Fusarium</taxon>
    </lineage>
</organism>
<dbReference type="EMBL" id="ONZP01000379">
    <property type="protein sequence ID" value="SPJ83516.1"/>
    <property type="molecule type" value="Genomic_DNA"/>
</dbReference>
<gene>
    <name evidence="1" type="ORF">FTOL_10095</name>
</gene>